<evidence type="ECO:0000259" key="11">
    <source>
        <dbReference type="Pfam" id="PF01113"/>
    </source>
</evidence>
<dbReference type="Gene3D" id="3.30.360.10">
    <property type="entry name" value="Dihydrodipicolinate Reductase, domain 2"/>
    <property type="match status" value="1"/>
</dbReference>
<feature type="binding site" evidence="9">
    <location>
        <begin position="8"/>
        <end position="13"/>
    </location>
    <ligand>
        <name>NAD(+)</name>
        <dbReference type="ChEBI" id="CHEBI:57540"/>
    </ligand>
</feature>
<dbReference type="PANTHER" id="PTHR20836">
    <property type="entry name" value="DIHYDRODIPICOLINATE REDUCTASE"/>
    <property type="match status" value="1"/>
</dbReference>
<dbReference type="CDD" id="cd02274">
    <property type="entry name" value="DHDPR_N"/>
    <property type="match status" value="1"/>
</dbReference>
<dbReference type="Gene3D" id="3.40.50.720">
    <property type="entry name" value="NAD(P)-binding Rossmann-like Domain"/>
    <property type="match status" value="1"/>
</dbReference>
<feature type="binding site" evidence="9">
    <location>
        <begin position="109"/>
        <end position="112"/>
    </location>
    <ligand>
        <name>NAD(+)</name>
        <dbReference type="ChEBI" id="CHEBI:57540"/>
    </ligand>
</feature>
<feature type="binding site" evidence="9">
    <location>
        <begin position="85"/>
        <end position="87"/>
    </location>
    <ligand>
        <name>NAD(+)</name>
        <dbReference type="ChEBI" id="CHEBI:57540"/>
    </ligand>
</feature>
<dbReference type="GO" id="GO:0019877">
    <property type="term" value="P:diaminopimelate biosynthetic process"/>
    <property type="evidence" value="ECO:0007669"/>
    <property type="project" value="UniProtKB-UniRule"/>
</dbReference>
<evidence type="ECO:0000256" key="4">
    <source>
        <dbReference type="ARBA" id="ARBA00022857"/>
    </source>
</evidence>
<proteinExistence type="inferred from homology"/>
<comment type="function">
    <text evidence="9">Catalyzes the conversion of 4-hydroxy-tetrahydrodipicolinate (HTPA) to tetrahydrodipicolinate.</text>
</comment>
<dbReference type="Proteomes" id="UP000195897">
    <property type="component" value="Unassembled WGS sequence"/>
</dbReference>
<dbReference type="GO" id="GO:0005829">
    <property type="term" value="C:cytosol"/>
    <property type="evidence" value="ECO:0007669"/>
    <property type="project" value="TreeGrafter"/>
</dbReference>
<organism evidence="13 14">
    <name type="scientific">Butyricicoccus pullicaecorum</name>
    <dbReference type="NCBI Taxonomy" id="501571"/>
    <lineage>
        <taxon>Bacteria</taxon>
        <taxon>Bacillati</taxon>
        <taxon>Bacillota</taxon>
        <taxon>Clostridia</taxon>
        <taxon>Eubacteriales</taxon>
        <taxon>Butyricicoccaceae</taxon>
        <taxon>Butyricicoccus</taxon>
    </lineage>
</organism>
<comment type="similarity">
    <text evidence="1 9">Belongs to the DapB family.</text>
</comment>
<feature type="binding site" evidence="9">
    <location>
        <position position="34"/>
    </location>
    <ligand>
        <name>NAD(+)</name>
        <dbReference type="ChEBI" id="CHEBI:57540"/>
    </ligand>
</feature>
<comment type="catalytic activity">
    <reaction evidence="9">
        <text>(S)-2,3,4,5-tetrahydrodipicolinate + NAD(+) + H2O = (2S,4S)-4-hydroxy-2,3,4,5-tetrahydrodipicolinate + NADH + H(+)</text>
        <dbReference type="Rhea" id="RHEA:35323"/>
        <dbReference type="ChEBI" id="CHEBI:15377"/>
        <dbReference type="ChEBI" id="CHEBI:15378"/>
        <dbReference type="ChEBI" id="CHEBI:16845"/>
        <dbReference type="ChEBI" id="CHEBI:57540"/>
        <dbReference type="ChEBI" id="CHEBI:57945"/>
        <dbReference type="ChEBI" id="CHEBI:67139"/>
        <dbReference type="EC" id="1.17.1.8"/>
    </reaction>
</comment>
<feature type="domain" description="Dihydrodipicolinate reductase N-terminal" evidence="11">
    <location>
        <begin position="3"/>
        <end position="112"/>
    </location>
</feature>
<dbReference type="GO" id="GO:0016726">
    <property type="term" value="F:oxidoreductase activity, acting on CH or CH2 groups, NAD or NADP as acceptor"/>
    <property type="evidence" value="ECO:0007669"/>
    <property type="project" value="UniProtKB-UniRule"/>
</dbReference>
<dbReference type="GO" id="GO:0009089">
    <property type="term" value="P:lysine biosynthetic process via diaminopimelate"/>
    <property type="evidence" value="ECO:0007669"/>
    <property type="project" value="UniProtKB-UniRule"/>
</dbReference>
<feature type="binding site" evidence="9">
    <location>
        <begin position="152"/>
        <end position="153"/>
    </location>
    <ligand>
        <name>(S)-2,3,4,5-tetrahydrodipicolinate</name>
        <dbReference type="ChEBI" id="CHEBI:16845"/>
    </ligand>
</feature>
<dbReference type="InterPro" id="IPR022663">
    <property type="entry name" value="DapB_C"/>
</dbReference>
<dbReference type="InterPro" id="IPR036291">
    <property type="entry name" value="NAD(P)-bd_dom_sf"/>
</dbReference>
<evidence type="ECO:0000256" key="1">
    <source>
        <dbReference type="ARBA" id="ARBA00006642"/>
    </source>
</evidence>
<sequence length="253" mass="27374">MPKIVLSGCNGRMGRAITDICATKPDMQIVAGFDLNAVSLSDYPVFAHPAEFTGDCDVVIDFSNAALTEELLAFCLSRHVPVVICTTGHSPEQLAQIQAASEQIPVFRSGNMSIGINLLMDLLRKCASVLGEDYNVEIVEAHHNQKLDAPSGTALMLADAVSEALPYDAEYVYDRHERREKRPAHEIGIHSIRGGTIVGEHSVMFCGRDEVIEIKHSALSREVFAVGAVNAAAFLAKQTTPGLYNMSHVIAAQ</sequence>
<evidence type="ECO:0000256" key="6">
    <source>
        <dbReference type="ARBA" id="ARBA00023002"/>
    </source>
</evidence>
<dbReference type="GO" id="GO:0050661">
    <property type="term" value="F:NADP binding"/>
    <property type="evidence" value="ECO:0007669"/>
    <property type="project" value="UniProtKB-UniRule"/>
</dbReference>
<dbReference type="PANTHER" id="PTHR20836:SF7">
    <property type="entry name" value="4-HYDROXY-TETRAHYDRODIPICOLINATE REDUCTASE"/>
    <property type="match status" value="1"/>
</dbReference>
<dbReference type="HAMAP" id="MF_00102">
    <property type="entry name" value="DapB"/>
    <property type="match status" value="1"/>
</dbReference>
<keyword evidence="4 9" id="KW-0521">NADP</keyword>
<comment type="catalytic activity">
    <reaction evidence="9">
        <text>(S)-2,3,4,5-tetrahydrodipicolinate + NADP(+) + H2O = (2S,4S)-4-hydroxy-2,3,4,5-tetrahydrodipicolinate + NADPH + H(+)</text>
        <dbReference type="Rhea" id="RHEA:35331"/>
        <dbReference type="ChEBI" id="CHEBI:15377"/>
        <dbReference type="ChEBI" id="CHEBI:15378"/>
        <dbReference type="ChEBI" id="CHEBI:16845"/>
        <dbReference type="ChEBI" id="CHEBI:57783"/>
        <dbReference type="ChEBI" id="CHEBI:58349"/>
        <dbReference type="ChEBI" id="CHEBI:67139"/>
        <dbReference type="EC" id="1.17.1.8"/>
    </reaction>
</comment>
<evidence type="ECO:0000256" key="3">
    <source>
        <dbReference type="ARBA" id="ARBA00022605"/>
    </source>
</evidence>
<feature type="domain" description="Dihydrodipicolinate reductase C-terminal" evidence="12">
    <location>
        <begin position="115"/>
        <end position="250"/>
    </location>
</feature>
<name>A0A1Y4LAU2_9FIRM</name>
<feature type="binding site" evidence="9">
    <location>
        <position position="143"/>
    </location>
    <ligand>
        <name>(S)-2,3,4,5-tetrahydrodipicolinate</name>
        <dbReference type="ChEBI" id="CHEBI:16845"/>
    </ligand>
</feature>
<dbReference type="RefSeq" id="WP_087371281.1">
    <property type="nucleotide sequence ID" value="NZ_NFKK01000003.1"/>
</dbReference>
<dbReference type="SUPFAM" id="SSF51735">
    <property type="entry name" value="NAD(P)-binding Rossmann-fold domains"/>
    <property type="match status" value="1"/>
</dbReference>
<evidence type="ECO:0000313" key="13">
    <source>
        <dbReference type="EMBL" id="OUP53856.1"/>
    </source>
</evidence>
<dbReference type="Pfam" id="PF01113">
    <property type="entry name" value="DapB_N"/>
    <property type="match status" value="1"/>
</dbReference>
<dbReference type="UniPathway" id="UPA00034">
    <property type="reaction ID" value="UER00018"/>
</dbReference>
<dbReference type="PIRSF" id="PIRSF000161">
    <property type="entry name" value="DHPR"/>
    <property type="match status" value="1"/>
</dbReference>
<dbReference type="EMBL" id="NFKK01000003">
    <property type="protein sequence ID" value="OUP53856.1"/>
    <property type="molecule type" value="Genomic_DNA"/>
</dbReference>
<comment type="caution">
    <text evidence="9">Lacks conserved residue(s) required for the propagation of feature annotation.</text>
</comment>
<dbReference type="EC" id="1.17.1.8" evidence="9 10"/>
<dbReference type="GO" id="GO:0051287">
    <property type="term" value="F:NAD binding"/>
    <property type="evidence" value="ECO:0007669"/>
    <property type="project" value="UniProtKB-UniRule"/>
</dbReference>
<dbReference type="InterPro" id="IPR023940">
    <property type="entry name" value="DHDPR_bac"/>
</dbReference>
<dbReference type="AlphaFoldDB" id="A0A1Y4LAU2"/>
<comment type="subunit">
    <text evidence="9">Homotetramer.</text>
</comment>
<dbReference type="FunFam" id="3.30.360.10:FF:000009">
    <property type="entry name" value="4-hydroxy-tetrahydrodipicolinate reductase"/>
    <property type="match status" value="1"/>
</dbReference>
<dbReference type="Pfam" id="PF05173">
    <property type="entry name" value="DapB_C"/>
    <property type="match status" value="1"/>
</dbReference>
<protein>
    <recommendedName>
        <fullName evidence="9 10">4-hydroxy-tetrahydrodipicolinate reductase</fullName>
        <shortName evidence="9">HTPA reductase</shortName>
        <ecNumber evidence="9 10">1.17.1.8</ecNumber>
    </recommendedName>
</protein>
<keyword evidence="6 9" id="KW-0560">Oxidoreductase</keyword>
<evidence type="ECO:0000256" key="10">
    <source>
        <dbReference type="NCBIfam" id="TIGR00036"/>
    </source>
</evidence>
<comment type="caution">
    <text evidence="13">The sequence shown here is derived from an EMBL/GenBank/DDBJ whole genome shotgun (WGS) entry which is preliminary data.</text>
</comment>
<gene>
    <name evidence="9" type="primary">dapB</name>
    <name evidence="13" type="ORF">B5F17_04535</name>
</gene>
<keyword evidence="2 9" id="KW-0963">Cytoplasm</keyword>
<keyword evidence="3 9" id="KW-0028">Amino-acid biosynthesis</keyword>
<feature type="active site" description="Proton donor" evidence="9">
    <location>
        <position position="146"/>
    </location>
</feature>
<evidence type="ECO:0000256" key="8">
    <source>
        <dbReference type="ARBA" id="ARBA00023154"/>
    </source>
</evidence>
<feature type="active site" description="Proton donor/acceptor" evidence="9">
    <location>
        <position position="142"/>
    </location>
</feature>
<evidence type="ECO:0000313" key="14">
    <source>
        <dbReference type="Proteomes" id="UP000195897"/>
    </source>
</evidence>
<evidence type="ECO:0000256" key="9">
    <source>
        <dbReference type="HAMAP-Rule" id="MF_00102"/>
    </source>
</evidence>
<comment type="caution">
    <text evidence="9">Was originally thought to be a dihydrodipicolinate reductase (DHDPR), catalyzing the conversion of dihydrodipicolinate to tetrahydrodipicolinate. However, it was shown in E.coli that the substrate of the enzymatic reaction is not dihydrodipicolinate (DHDP) but in fact (2S,4S)-4-hydroxy-2,3,4,5-tetrahydrodipicolinic acid (HTPA), the product released by the DapA-catalyzed reaction.</text>
</comment>
<comment type="subcellular location">
    <subcellularLocation>
        <location evidence="9">Cytoplasm</location>
    </subcellularLocation>
</comment>
<dbReference type="GO" id="GO:0008839">
    <property type="term" value="F:4-hydroxy-tetrahydrodipicolinate reductase"/>
    <property type="evidence" value="ECO:0007669"/>
    <property type="project" value="UniProtKB-UniRule"/>
</dbReference>
<dbReference type="PROSITE" id="PS01298">
    <property type="entry name" value="DAPB"/>
    <property type="match status" value="1"/>
</dbReference>
<keyword evidence="5 9" id="KW-0220">Diaminopimelate biosynthesis</keyword>
<reference evidence="14" key="1">
    <citation type="submission" date="2017-04" db="EMBL/GenBank/DDBJ databases">
        <title>Function of individual gut microbiota members based on whole genome sequencing of pure cultures obtained from chicken caecum.</title>
        <authorList>
            <person name="Medvecky M."/>
            <person name="Cejkova D."/>
            <person name="Polansky O."/>
            <person name="Karasova D."/>
            <person name="Kubasova T."/>
            <person name="Cizek A."/>
            <person name="Rychlik I."/>
        </authorList>
    </citation>
    <scope>NUCLEOTIDE SEQUENCE [LARGE SCALE GENOMIC DNA]</scope>
    <source>
        <strain evidence="14">An180</strain>
    </source>
</reference>
<dbReference type="InterPro" id="IPR022664">
    <property type="entry name" value="DapB_N_CS"/>
</dbReference>
<evidence type="ECO:0000256" key="5">
    <source>
        <dbReference type="ARBA" id="ARBA00022915"/>
    </source>
</evidence>
<dbReference type="SUPFAM" id="SSF55347">
    <property type="entry name" value="Glyceraldehyde-3-phosphate dehydrogenase-like, C-terminal domain"/>
    <property type="match status" value="1"/>
</dbReference>
<evidence type="ECO:0000256" key="2">
    <source>
        <dbReference type="ARBA" id="ARBA00022490"/>
    </source>
</evidence>
<evidence type="ECO:0000259" key="12">
    <source>
        <dbReference type="Pfam" id="PF05173"/>
    </source>
</evidence>
<keyword evidence="7 9" id="KW-0520">NAD</keyword>
<accession>A0A1Y4LAU2</accession>
<comment type="pathway">
    <text evidence="9">Amino-acid biosynthesis; L-lysine biosynthesis via DAP pathway; (S)-tetrahydrodipicolinate from L-aspartate: step 4/4.</text>
</comment>
<keyword evidence="8 9" id="KW-0457">Lysine biosynthesis</keyword>
<dbReference type="InterPro" id="IPR000846">
    <property type="entry name" value="DapB_N"/>
</dbReference>
<dbReference type="NCBIfam" id="TIGR00036">
    <property type="entry name" value="dapB"/>
    <property type="match status" value="1"/>
</dbReference>
<evidence type="ECO:0000256" key="7">
    <source>
        <dbReference type="ARBA" id="ARBA00023027"/>
    </source>
</evidence>